<keyword evidence="6 12" id="KW-0479">Metal-binding</keyword>
<dbReference type="GO" id="GO:0008270">
    <property type="term" value="F:zinc ion binding"/>
    <property type="evidence" value="ECO:0007669"/>
    <property type="project" value="UniProtKB-UniRule"/>
</dbReference>
<protein>
    <recommendedName>
        <fullName evidence="12">DNA primase</fullName>
        <ecNumber evidence="12">2.7.7.101</ecNumber>
    </recommendedName>
</protein>
<dbReference type="Pfam" id="PF01807">
    <property type="entry name" value="Zn_ribbon_DnaG"/>
    <property type="match status" value="1"/>
</dbReference>
<dbReference type="AlphaFoldDB" id="A0A8J7RG15"/>
<organism evidence="16 17">
    <name type="scientific">Natronogracilivirga saccharolytica</name>
    <dbReference type="NCBI Taxonomy" id="2812953"/>
    <lineage>
        <taxon>Bacteria</taxon>
        <taxon>Pseudomonadati</taxon>
        <taxon>Balneolota</taxon>
        <taxon>Balneolia</taxon>
        <taxon>Balneolales</taxon>
        <taxon>Cyclonatronaceae</taxon>
        <taxon>Natronogracilivirga</taxon>
    </lineage>
</organism>
<dbReference type="InterPro" id="IPR006295">
    <property type="entry name" value="DNA_primase_DnaG"/>
</dbReference>
<dbReference type="GO" id="GO:0005737">
    <property type="term" value="C:cytoplasm"/>
    <property type="evidence" value="ECO:0007669"/>
    <property type="project" value="TreeGrafter"/>
</dbReference>
<evidence type="ECO:0000256" key="10">
    <source>
        <dbReference type="ARBA" id="ARBA00023125"/>
    </source>
</evidence>
<evidence type="ECO:0000256" key="12">
    <source>
        <dbReference type="HAMAP-Rule" id="MF_00974"/>
    </source>
</evidence>
<dbReference type="PANTHER" id="PTHR30313">
    <property type="entry name" value="DNA PRIMASE"/>
    <property type="match status" value="1"/>
</dbReference>
<evidence type="ECO:0000256" key="11">
    <source>
        <dbReference type="ARBA" id="ARBA00023163"/>
    </source>
</evidence>
<evidence type="ECO:0000256" key="3">
    <source>
        <dbReference type="ARBA" id="ARBA00022679"/>
    </source>
</evidence>
<dbReference type="Pfam" id="PF08275">
    <property type="entry name" value="DNAG_N"/>
    <property type="match status" value="1"/>
</dbReference>
<dbReference type="FunFam" id="3.90.580.10:FF:000001">
    <property type="entry name" value="DNA primase"/>
    <property type="match status" value="1"/>
</dbReference>
<dbReference type="SMART" id="SM00400">
    <property type="entry name" value="ZnF_CHCC"/>
    <property type="match status" value="1"/>
</dbReference>
<evidence type="ECO:0000256" key="1">
    <source>
        <dbReference type="ARBA" id="ARBA00022478"/>
    </source>
</evidence>
<dbReference type="RefSeq" id="WP_210509526.1">
    <property type="nucleotide sequence ID" value="NZ_JAFIDN010000001.1"/>
</dbReference>
<keyword evidence="2 12" id="KW-0639">Primosome</keyword>
<dbReference type="InterPro" id="IPR019475">
    <property type="entry name" value="DNA_primase_DnaB-bd"/>
</dbReference>
<evidence type="ECO:0000256" key="4">
    <source>
        <dbReference type="ARBA" id="ARBA00022695"/>
    </source>
</evidence>
<dbReference type="NCBIfam" id="TIGR01391">
    <property type="entry name" value="dnaG"/>
    <property type="match status" value="1"/>
</dbReference>
<dbReference type="Pfam" id="PF13155">
    <property type="entry name" value="Toprim_2"/>
    <property type="match status" value="1"/>
</dbReference>
<dbReference type="SUPFAM" id="SSF57783">
    <property type="entry name" value="Zinc beta-ribbon"/>
    <property type="match status" value="1"/>
</dbReference>
<sequence>MIPDDKKEEVRQAADIVDVVSDHVKLRRTGSNFTGLCPFHSEKTPSFSVSPGLGIYKCFGCGEGGDVFNFVMKVDGVGFEEAVRTLAERYNVVLPEKEEQSYDPNQYLKDGIYHALRFAGHFYYNNLADSDEAAHVRDYLQKRGYPWKTVRKYGLGYAPDRYDGLLKAASDAGINRDYLMEAGLLKARERGSGYYDTFRARLMFPIFNPSGKVIAFGGRTLSDAKNIPKYINSPQTQVYNKSEVLYGIQVARNDIRKEGEVILVEGYTDVISLQQAGIGNVVSTSGTSLTPDQVRVMKRYGDTVVMIFDADVAGVRAAVRGISIALEGGMAVRVLTLPEGEDPDSYVREYGEEGFRELRKKETMDFLRYLVSLAKKEGRWDDPVDRRKIITEMLEAIAVMPDEVSRMNFLQELSRISRIGDRTLQKELEIVRNRIRKSARLRSSRPGREQAGPQPRYGHDSGSGHGRMPGHGHTHHPEAGQTQPNREQQGEKQPGRDPGQPAASQNIPSGPKGGVPAAEGGFPEATRSSSRDTAGPVRRPEYEKELIRLMLTFGNKLVSFIGMHCSEEYFEDPQLKAFYEDIMQRYQNGEEISVEAYSRREHPYPELVGEIVLERYWISELGMKKRGYNIHKDADPFKTARGALKTIRIRFLEQLHQRLLDDYPYADTDRKAQIQEWIRKARRERNRFETVASETLFPAES</sequence>
<keyword evidence="11 12" id="KW-0804">Transcription</keyword>
<evidence type="ECO:0000256" key="5">
    <source>
        <dbReference type="ARBA" id="ARBA00022705"/>
    </source>
</evidence>
<dbReference type="EMBL" id="JAFIDN010000001">
    <property type="protein sequence ID" value="MBP3191230.1"/>
    <property type="molecule type" value="Genomic_DNA"/>
</dbReference>
<dbReference type="Gene3D" id="3.90.980.10">
    <property type="entry name" value="DNA primase, catalytic core, N-terminal domain"/>
    <property type="match status" value="1"/>
</dbReference>
<dbReference type="EC" id="2.7.7.101" evidence="12"/>
<dbReference type="InterPro" id="IPR013264">
    <property type="entry name" value="DNAG_N"/>
</dbReference>
<comment type="cofactor">
    <cofactor evidence="12 13">
        <name>Zn(2+)</name>
        <dbReference type="ChEBI" id="CHEBI:29105"/>
    </cofactor>
    <text evidence="12 13">Binds 1 zinc ion per monomer.</text>
</comment>
<evidence type="ECO:0000313" key="17">
    <source>
        <dbReference type="Proteomes" id="UP000673975"/>
    </source>
</evidence>
<feature type="region of interest" description="Disordered" evidence="14">
    <location>
        <begin position="439"/>
        <end position="539"/>
    </location>
</feature>
<evidence type="ECO:0000256" key="6">
    <source>
        <dbReference type="ARBA" id="ARBA00022723"/>
    </source>
</evidence>
<name>A0A8J7RG15_9BACT</name>
<reference evidence="16" key="1">
    <citation type="submission" date="2021-02" db="EMBL/GenBank/DDBJ databases">
        <title>Natronogracilivirga saccharolytica gen. nov. sp. nov. a new anaerobic, haloalkiliphilic carbohydrate-fermenting bacterium from soda lake and proposing of Cyclonatronumiaceae fam. nov. in the phylum Balneolaeota.</title>
        <authorList>
            <person name="Zhilina T.N."/>
            <person name="Sorokin D.Y."/>
            <person name="Zavarzina D.G."/>
            <person name="Toshchakov S.V."/>
            <person name="Kublanov I.V."/>
        </authorList>
    </citation>
    <scope>NUCLEOTIDE SEQUENCE</scope>
    <source>
        <strain evidence="16">Z-1702</strain>
    </source>
</reference>
<evidence type="ECO:0000259" key="15">
    <source>
        <dbReference type="PROSITE" id="PS50880"/>
    </source>
</evidence>
<evidence type="ECO:0000256" key="13">
    <source>
        <dbReference type="PIRSR" id="PIRSR002811-1"/>
    </source>
</evidence>
<dbReference type="Pfam" id="PF10410">
    <property type="entry name" value="DnaB_bind"/>
    <property type="match status" value="1"/>
</dbReference>
<proteinExistence type="inferred from homology"/>
<dbReference type="PROSITE" id="PS50880">
    <property type="entry name" value="TOPRIM"/>
    <property type="match status" value="1"/>
</dbReference>
<dbReference type="Gene3D" id="3.40.1360.10">
    <property type="match status" value="1"/>
</dbReference>
<dbReference type="PIRSF" id="PIRSF002811">
    <property type="entry name" value="DnaG"/>
    <property type="match status" value="1"/>
</dbReference>
<keyword evidence="4 12" id="KW-0548">Nucleotidyltransferase</keyword>
<keyword evidence="9" id="KW-0460">Magnesium</keyword>
<evidence type="ECO:0000256" key="8">
    <source>
        <dbReference type="ARBA" id="ARBA00022833"/>
    </source>
</evidence>
<comment type="function">
    <text evidence="12">RNA polymerase that catalyzes the synthesis of short RNA molecules used as primers for DNA polymerase during DNA replication.</text>
</comment>
<dbReference type="InterPro" id="IPR034151">
    <property type="entry name" value="TOPRIM_DnaG_bac"/>
</dbReference>
<keyword evidence="3 12" id="KW-0808">Transferase</keyword>
<keyword evidence="10 12" id="KW-0238">DNA-binding</keyword>
<evidence type="ECO:0000256" key="2">
    <source>
        <dbReference type="ARBA" id="ARBA00022515"/>
    </source>
</evidence>
<dbReference type="SUPFAM" id="SSF56731">
    <property type="entry name" value="DNA primase core"/>
    <property type="match status" value="1"/>
</dbReference>
<dbReference type="InterPro" id="IPR002694">
    <property type="entry name" value="Znf_CHC2"/>
</dbReference>
<accession>A0A8J7RG15</accession>
<dbReference type="InterPro" id="IPR030846">
    <property type="entry name" value="DnaG_bac"/>
</dbReference>
<dbReference type="PANTHER" id="PTHR30313:SF2">
    <property type="entry name" value="DNA PRIMASE"/>
    <property type="match status" value="1"/>
</dbReference>
<gene>
    <name evidence="12" type="primary">dnaG</name>
    <name evidence="16" type="ORF">NATSA_00995</name>
</gene>
<dbReference type="SMART" id="SM00493">
    <property type="entry name" value="TOPRIM"/>
    <property type="match status" value="1"/>
</dbReference>
<feature type="domain" description="Toprim" evidence="15">
    <location>
        <begin position="259"/>
        <end position="340"/>
    </location>
</feature>
<dbReference type="Gene3D" id="3.90.580.10">
    <property type="entry name" value="Zinc finger, CHC2-type domain"/>
    <property type="match status" value="1"/>
</dbReference>
<evidence type="ECO:0000256" key="9">
    <source>
        <dbReference type="ARBA" id="ARBA00022842"/>
    </source>
</evidence>
<dbReference type="HAMAP" id="MF_00974">
    <property type="entry name" value="DNA_primase_DnaG"/>
    <property type="match status" value="1"/>
</dbReference>
<dbReference type="CDD" id="cd03364">
    <property type="entry name" value="TOPRIM_DnaG_primases"/>
    <property type="match status" value="1"/>
</dbReference>
<dbReference type="GO" id="GO:0006269">
    <property type="term" value="P:DNA replication, synthesis of primer"/>
    <property type="evidence" value="ECO:0007669"/>
    <property type="project" value="UniProtKB-UniRule"/>
</dbReference>
<dbReference type="InterPro" id="IPR050219">
    <property type="entry name" value="DnaG_primase"/>
</dbReference>
<dbReference type="GO" id="GO:0003899">
    <property type="term" value="F:DNA-directed RNA polymerase activity"/>
    <property type="evidence" value="ECO:0007669"/>
    <property type="project" value="UniProtKB-UniRule"/>
</dbReference>
<comment type="caution">
    <text evidence="16">The sequence shown here is derived from an EMBL/GenBank/DDBJ whole genome shotgun (WGS) entry which is preliminary data.</text>
</comment>
<dbReference type="GO" id="GO:0000428">
    <property type="term" value="C:DNA-directed RNA polymerase complex"/>
    <property type="evidence" value="ECO:0007669"/>
    <property type="project" value="UniProtKB-KW"/>
</dbReference>
<keyword evidence="17" id="KW-1185">Reference proteome</keyword>
<dbReference type="GO" id="GO:1990077">
    <property type="term" value="C:primosome complex"/>
    <property type="evidence" value="ECO:0007669"/>
    <property type="project" value="UniProtKB-KW"/>
</dbReference>
<keyword evidence="5 12" id="KW-0235">DNA replication</keyword>
<comment type="domain">
    <text evidence="12">Contains an N-terminal zinc-binding domain, a central core domain that contains the primase activity, and a C-terminal DnaB-binding domain.</text>
</comment>
<keyword evidence="1 12" id="KW-0240">DNA-directed RNA polymerase</keyword>
<dbReference type="InterPro" id="IPR037068">
    <property type="entry name" value="DNA_primase_core_N_sf"/>
</dbReference>
<comment type="subunit">
    <text evidence="12">Monomer. Interacts with DnaB.</text>
</comment>
<keyword evidence="7 12" id="KW-0863">Zinc-finger</keyword>
<comment type="similarity">
    <text evidence="12">Belongs to the DnaG primase family.</text>
</comment>
<evidence type="ECO:0000313" key="16">
    <source>
        <dbReference type="EMBL" id="MBP3191230.1"/>
    </source>
</evidence>
<keyword evidence="8 12" id="KW-0862">Zinc</keyword>
<dbReference type="FunFam" id="3.40.1360.10:FF:000002">
    <property type="entry name" value="DNA primase"/>
    <property type="match status" value="1"/>
</dbReference>
<evidence type="ECO:0000256" key="7">
    <source>
        <dbReference type="ARBA" id="ARBA00022771"/>
    </source>
</evidence>
<dbReference type="InterPro" id="IPR036977">
    <property type="entry name" value="DNA_primase_Znf_CHC2"/>
</dbReference>
<feature type="zinc finger region" description="CHC2-type" evidence="12 13">
    <location>
        <begin position="37"/>
        <end position="61"/>
    </location>
</feature>
<dbReference type="Proteomes" id="UP000673975">
    <property type="component" value="Unassembled WGS sequence"/>
</dbReference>
<dbReference type="GO" id="GO:0003677">
    <property type="term" value="F:DNA binding"/>
    <property type="evidence" value="ECO:0007669"/>
    <property type="project" value="UniProtKB-KW"/>
</dbReference>
<evidence type="ECO:0000256" key="14">
    <source>
        <dbReference type="SAM" id="MobiDB-lite"/>
    </source>
</evidence>
<comment type="catalytic activity">
    <reaction evidence="12">
        <text>ssDNA + n NTP = ssDNA/pppN(pN)n-1 hybrid + (n-1) diphosphate.</text>
        <dbReference type="EC" id="2.7.7.101"/>
    </reaction>
</comment>
<dbReference type="InterPro" id="IPR006171">
    <property type="entry name" value="TOPRIM_dom"/>
</dbReference>